<dbReference type="EMBL" id="DXAW01000053">
    <property type="protein sequence ID" value="HIZ85383.1"/>
    <property type="molecule type" value="Genomic_DNA"/>
</dbReference>
<organism evidence="2 3">
    <name type="scientific">Candidatus Coprenecus stercoravium</name>
    <dbReference type="NCBI Taxonomy" id="2840735"/>
    <lineage>
        <taxon>Bacteria</taxon>
        <taxon>Pseudomonadati</taxon>
        <taxon>Bacteroidota</taxon>
        <taxon>Bacteroidia</taxon>
        <taxon>Bacteroidales</taxon>
        <taxon>Rikenellaceae</taxon>
        <taxon>Rikenellaceae incertae sedis</taxon>
        <taxon>Candidatus Coprenecus</taxon>
    </lineage>
</organism>
<evidence type="ECO:0000256" key="1">
    <source>
        <dbReference type="SAM" id="Phobius"/>
    </source>
</evidence>
<sequence>MDRYTDFIEKMRGSHLQMPHPEEVTGRILERIQTSPQNDCKTATALQKTPVIRLRRAIPALAGIAAAAVMVCAPLTARLKADTVVRTDISSLNMRTYAAMSRPDAQLEHYRKIKALRQSFTGLDERAAKPQNHEDRH</sequence>
<comment type="caution">
    <text evidence="2">The sequence shown here is derived from an EMBL/GenBank/DDBJ whole genome shotgun (WGS) entry which is preliminary data.</text>
</comment>
<feature type="transmembrane region" description="Helical" evidence="1">
    <location>
        <begin position="57"/>
        <end position="77"/>
    </location>
</feature>
<reference evidence="2" key="2">
    <citation type="submission" date="2021-04" db="EMBL/GenBank/DDBJ databases">
        <authorList>
            <person name="Gilroy R."/>
        </authorList>
    </citation>
    <scope>NUCLEOTIDE SEQUENCE</scope>
    <source>
        <strain evidence="2">Gambia16-554</strain>
    </source>
</reference>
<dbReference type="Proteomes" id="UP000824115">
    <property type="component" value="Unassembled WGS sequence"/>
</dbReference>
<name>A0A9D2K8F2_9BACT</name>
<keyword evidence="1" id="KW-0812">Transmembrane</keyword>
<proteinExistence type="predicted"/>
<keyword evidence="1" id="KW-1133">Transmembrane helix</keyword>
<gene>
    <name evidence="2" type="ORF">IAC04_02710</name>
</gene>
<dbReference type="AlphaFoldDB" id="A0A9D2K8F2"/>
<reference evidence="2" key="1">
    <citation type="journal article" date="2021" name="PeerJ">
        <title>Extensive microbial diversity within the chicken gut microbiome revealed by metagenomics and culture.</title>
        <authorList>
            <person name="Gilroy R."/>
            <person name="Ravi A."/>
            <person name="Getino M."/>
            <person name="Pursley I."/>
            <person name="Horton D.L."/>
            <person name="Alikhan N.F."/>
            <person name="Baker D."/>
            <person name="Gharbi K."/>
            <person name="Hall N."/>
            <person name="Watson M."/>
            <person name="Adriaenssens E.M."/>
            <person name="Foster-Nyarko E."/>
            <person name="Jarju S."/>
            <person name="Secka A."/>
            <person name="Antonio M."/>
            <person name="Oren A."/>
            <person name="Chaudhuri R.R."/>
            <person name="La Ragione R."/>
            <person name="Hildebrand F."/>
            <person name="Pallen M.J."/>
        </authorList>
    </citation>
    <scope>NUCLEOTIDE SEQUENCE</scope>
    <source>
        <strain evidence="2">Gambia16-554</strain>
    </source>
</reference>
<evidence type="ECO:0000313" key="3">
    <source>
        <dbReference type="Proteomes" id="UP000824115"/>
    </source>
</evidence>
<evidence type="ECO:0000313" key="2">
    <source>
        <dbReference type="EMBL" id="HIZ85383.1"/>
    </source>
</evidence>
<keyword evidence="1" id="KW-0472">Membrane</keyword>
<accession>A0A9D2K8F2</accession>
<protein>
    <submittedName>
        <fullName evidence="2">Uncharacterized protein</fullName>
    </submittedName>
</protein>